<accession>A0ABM9I1D7</accession>
<evidence type="ECO:0000313" key="2">
    <source>
        <dbReference type="Proteomes" id="UP001162030"/>
    </source>
</evidence>
<dbReference type="EMBL" id="OX458333">
    <property type="protein sequence ID" value="CAI8817146.1"/>
    <property type="molecule type" value="Genomic_DNA"/>
</dbReference>
<keyword evidence="2" id="KW-1185">Reference proteome</keyword>
<reference evidence="1 2" key="1">
    <citation type="submission" date="2023-03" db="EMBL/GenBank/DDBJ databases">
        <authorList>
            <person name="Pearce D."/>
        </authorList>
    </citation>
    <scope>NUCLEOTIDE SEQUENCE [LARGE SCALE GENOMIC DNA]</scope>
    <source>
        <strain evidence="1">Msz</strain>
    </source>
</reference>
<gene>
    <name evidence="1" type="ORF">MSZNOR_1887</name>
</gene>
<proteinExistence type="predicted"/>
<evidence type="ECO:0000313" key="1">
    <source>
        <dbReference type="EMBL" id="CAI8817146.1"/>
    </source>
</evidence>
<organism evidence="1 2">
    <name type="scientific">Methylocaldum szegediense</name>
    <dbReference type="NCBI Taxonomy" id="73780"/>
    <lineage>
        <taxon>Bacteria</taxon>
        <taxon>Pseudomonadati</taxon>
        <taxon>Pseudomonadota</taxon>
        <taxon>Gammaproteobacteria</taxon>
        <taxon>Methylococcales</taxon>
        <taxon>Methylococcaceae</taxon>
        <taxon>Methylocaldum</taxon>
    </lineage>
</organism>
<dbReference type="Proteomes" id="UP001162030">
    <property type="component" value="Chromosome"/>
</dbReference>
<protein>
    <submittedName>
        <fullName evidence="1">Uncharacterized protein</fullName>
    </submittedName>
</protein>
<name>A0ABM9I1D7_9GAMM</name>
<dbReference type="PROSITE" id="PS51257">
    <property type="entry name" value="PROKAR_LIPOPROTEIN"/>
    <property type="match status" value="1"/>
</dbReference>
<sequence>MGLLPKLMNVAVCIGCGCDDLHACWDDNTQQPCHWTRVDYNIGRGVCSCCEDLVSEWDSGCREFQVPVEIAVSDVPA</sequence>